<dbReference type="KEGG" id="pshq:F3W81_02475"/>
<evidence type="ECO:0000313" key="2">
    <source>
        <dbReference type="EMBL" id="QOL79781.1"/>
    </source>
</evidence>
<keyword evidence="1" id="KW-1133">Transmembrane helix</keyword>
<keyword evidence="1" id="KW-0472">Membrane</keyword>
<dbReference type="Proteomes" id="UP000594118">
    <property type="component" value="Chromosome"/>
</dbReference>
<proteinExistence type="predicted"/>
<feature type="transmembrane region" description="Helical" evidence="1">
    <location>
        <begin position="55"/>
        <end position="75"/>
    </location>
</feature>
<dbReference type="RefSeq" id="WP_193082098.1">
    <property type="nucleotide sequence ID" value="NZ_CP045201.1"/>
</dbReference>
<protein>
    <recommendedName>
        <fullName evidence="4">Gene transfer agent protein</fullName>
    </recommendedName>
</protein>
<evidence type="ECO:0008006" key="4">
    <source>
        <dbReference type="Google" id="ProtNLM"/>
    </source>
</evidence>
<name>A0A7L9WHD3_9RHOB</name>
<accession>A0A7L9WHD3</accession>
<evidence type="ECO:0000313" key="3">
    <source>
        <dbReference type="Proteomes" id="UP000594118"/>
    </source>
</evidence>
<organism evidence="2 3">
    <name type="scientific">Pseudooceanicola spongiae</name>
    <dbReference type="NCBI Taxonomy" id="2613965"/>
    <lineage>
        <taxon>Bacteria</taxon>
        <taxon>Pseudomonadati</taxon>
        <taxon>Pseudomonadota</taxon>
        <taxon>Alphaproteobacteria</taxon>
        <taxon>Rhodobacterales</taxon>
        <taxon>Paracoccaceae</taxon>
        <taxon>Pseudooceanicola</taxon>
    </lineage>
</organism>
<keyword evidence="3" id="KW-1185">Reference proteome</keyword>
<reference evidence="2 3" key="1">
    <citation type="submission" date="2019-10" db="EMBL/GenBank/DDBJ databases">
        <title>Pseudopuniceibacterium sp. HQ09 islated from Antarctica.</title>
        <authorList>
            <person name="Liao L."/>
            <person name="Su S."/>
            <person name="Chen B."/>
            <person name="Yu Y."/>
        </authorList>
    </citation>
    <scope>NUCLEOTIDE SEQUENCE [LARGE SCALE GENOMIC DNA]</scope>
    <source>
        <strain evidence="2 3">HQ09</strain>
    </source>
</reference>
<evidence type="ECO:0000256" key="1">
    <source>
        <dbReference type="SAM" id="Phobius"/>
    </source>
</evidence>
<dbReference type="AlphaFoldDB" id="A0A7L9WHD3"/>
<keyword evidence="1" id="KW-0812">Transmembrane</keyword>
<sequence>MGNPREVARISYESFECAPSLKLEAHERVSKLQIDGLNGRIDRLEIIIERLERRLWLTVYGVVGVILAQAFQSIIERLP</sequence>
<gene>
    <name evidence="2" type="ORF">F3W81_02475</name>
</gene>
<dbReference type="EMBL" id="CP045201">
    <property type="protein sequence ID" value="QOL79781.1"/>
    <property type="molecule type" value="Genomic_DNA"/>
</dbReference>